<feature type="transmembrane region" description="Helical" evidence="1">
    <location>
        <begin position="19"/>
        <end position="36"/>
    </location>
</feature>
<feature type="transmembrane region" description="Helical" evidence="1">
    <location>
        <begin position="48"/>
        <end position="67"/>
    </location>
</feature>
<keyword evidence="4" id="KW-1185">Reference proteome</keyword>
<accession>A0ABW8SGY9</accession>
<dbReference type="RefSeq" id="WP_406791426.1">
    <property type="nucleotide sequence ID" value="NZ_JBJHZX010000008.1"/>
</dbReference>
<dbReference type="InterPro" id="IPR003675">
    <property type="entry name" value="Rce1/LyrA-like_dom"/>
</dbReference>
<evidence type="ECO:0000259" key="2">
    <source>
        <dbReference type="Pfam" id="PF02517"/>
    </source>
</evidence>
<proteinExistence type="predicted"/>
<feature type="domain" description="CAAX prenyl protease 2/Lysostaphin resistance protein A-like" evidence="2">
    <location>
        <begin position="3"/>
        <end position="114"/>
    </location>
</feature>
<evidence type="ECO:0000256" key="1">
    <source>
        <dbReference type="SAM" id="Phobius"/>
    </source>
</evidence>
<protein>
    <submittedName>
        <fullName evidence="3">CPBP family intramembrane glutamic endopeptidase</fullName>
        <ecNumber evidence="3">3.4.-.-</ecNumber>
    </submittedName>
</protein>
<keyword evidence="3" id="KW-0378">Hydrolase</keyword>
<evidence type="ECO:0000313" key="3">
    <source>
        <dbReference type="EMBL" id="MFL0195304.1"/>
    </source>
</evidence>
<evidence type="ECO:0000313" key="4">
    <source>
        <dbReference type="Proteomes" id="UP001623660"/>
    </source>
</evidence>
<keyword evidence="1" id="KW-1133">Transmembrane helix</keyword>
<name>A0ABW8SGY9_9CLOT</name>
<dbReference type="EC" id="3.4.-.-" evidence="3"/>
<keyword evidence="1" id="KW-0472">Membrane</keyword>
<dbReference type="EMBL" id="JBJHZX010000008">
    <property type="protein sequence ID" value="MFL0195304.1"/>
    <property type="molecule type" value="Genomic_DNA"/>
</dbReference>
<feature type="transmembrane region" description="Helical" evidence="1">
    <location>
        <begin position="110"/>
        <end position="127"/>
    </location>
</feature>
<comment type="caution">
    <text evidence="3">The sequence shown here is derived from an EMBL/GenBank/DDBJ whole genome shotgun (WGS) entry which is preliminary data.</text>
</comment>
<reference evidence="3 4" key="1">
    <citation type="submission" date="2024-11" db="EMBL/GenBank/DDBJ databases">
        <authorList>
            <person name="Heng Y.C."/>
            <person name="Lim A.C.H."/>
            <person name="Lee J.K.Y."/>
            <person name="Kittelmann S."/>
        </authorList>
    </citation>
    <scope>NUCLEOTIDE SEQUENCE [LARGE SCALE GENOMIC DNA]</scope>
    <source>
        <strain evidence="3 4">WILCCON 0269</strain>
    </source>
</reference>
<feature type="transmembrane region" description="Helical" evidence="1">
    <location>
        <begin position="79"/>
        <end position="98"/>
    </location>
</feature>
<sequence>MATWKALLAPFYGGIAEEITFRMFLMTFFIWVSSKIKKTKEGHPTDIGIWLSIILSSVLFGLGHLGITSDLATITSAVILRAVLMNGVLGIIYGWLYWKKGLESAMIAHFSSDIVLHVITPLIASLFI</sequence>
<organism evidence="3 4">
    <name type="scientific">Candidatus Clostridium eludens</name>
    <dbReference type="NCBI Taxonomy" id="3381663"/>
    <lineage>
        <taxon>Bacteria</taxon>
        <taxon>Bacillati</taxon>
        <taxon>Bacillota</taxon>
        <taxon>Clostridia</taxon>
        <taxon>Eubacteriales</taxon>
        <taxon>Clostridiaceae</taxon>
        <taxon>Clostridium</taxon>
    </lineage>
</organism>
<dbReference type="GO" id="GO:0016787">
    <property type="term" value="F:hydrolase activity"/>
    <property type="evidence" value="ECO:0007669"/>
    <property type="project" value="UniProtKB-KW"/>
</dbReference>
<keyword evidence="1" id="KW-0812">Transmembrane</keyword>
<dbReference type="Pfam" id="PF02517">
    <property type="entry name" value="Rce1-like"/>
    <property type="match status" value="1"/>
</dbReference>
<gene>
    <name evidence="3" type="ORF">ACJDU8_06950</name>
</gene>
<dbReference type="Proteomes" id="UP001623660">
    <property type="component" value="Unassembled WGS sequence"/>
</dbReference>